<dbReference type="VEuPathDB" id="FungiDB:C1_14580C_A"/>
<dbReference type="InParanoid" id="A0A1D8PG02"/>
<dbReference type="Proteomes" id="UP000000559">
    <property type="component" value="Chromosome 1"/>
</dbReference>
<dbReference type="CGD" id="CAL0000184377">
    <property type="gene designation" value="orf19.7277"/>
</dbReference>
<proteinExistence type="predicted"/>
<sequence length="175" mass="20080">MKGIYLTLASTKTFCDSCRGVGHSRWDCKSVKYCHRCKSTNHPTGKHNQFIKQQTKKQQQQQNSKPSNNNTTKTNNNKRQRRDKSPSTRVGRGFILENSSTIEPTPRTYEQELDSFVRRNKAQQQQTQSQEEGDTTRVIGQQPIVPTQADEIVKIVEDENMSDDEPIRVVANARQ</sequence>
<evidence type="ECO:0000313" key="2">
    <source>
        <dbReference type="CGD" id="CAL0000184377"/>
    </source>
</evidence>
<dbReference type="RefSeq" id="XP_715074.1">
    <property type="nucleotide sequence ID" value="XM_709981.1"/>
</dbReference>
<evidence type="ECO:0000256" key="1">
    <source>
        <dbReference type="SAM" id="MobiDB-lite"/>
    </source>
</evidence>
<dbReference type="AlphaFoldDB" id="A0A1D8PG02"/>
<dbReference type="OMA" id="HRCKSTN"/>
<evidence type="ECO:0000313" key="3">
    <source>
        <dbReference type="EMBL" id="AOW27055.1"/>
    </source>
</evidence>
<reference evidence="3 4" key="1">
    <citation type="journal article" date="2004" name="Proc. Natl. Acad. Sci. U.S.A.">
        <title>The diploid genome sequence of Candida albicans.</title>
        <authorList>
            <person name="Jones T."/>
            <person name="Federspiel N.A."/>
            <person name="Chibana H."/>
            <person name="Dungan J."/>
            <person name="Kalman S."/>
            <person name="Magee B.B."/>
            <person name="Newport G."/>
            <person name="Thorstenson Y.R."/>
            <person name="Agabian N."/>
            <person name="Magee P.T."/>
            <person name="Davis R.W."/>
            <person name="Scherer S."/>
        </authorList>
    </citation>
    <scope>NUCLEOTIDE SEQUENCE [LARGE SCALE GENOMIC DNA]</scope>
    <source>
        <strain evidence="4">SC5314 / ATCC MYA-2876</strain>
    </source>
</reference>
<reference evidence="3 4" key="3">
    <citation type="journal article" date="2013" name="Genome Biol.">
        <title>Assembly of a phased diploid Candida albicans genome facilitates allele-specific measurements and provides a simple model for repeat and indel structure.</title>
        <authorList>
            <person name="Muzzey D."/>
            <person name="Schwartz K."/>
            <person name="Weissman J.S."/>
            <person name="Sherlock G."/>
        </authorList>
    </citation>
    <scope>NUCLEOTIDE SEQUENCE [LARGE SCALE GENOMIC DNA]</scope>
    <source>
        <strain evidence="4">SC5314 / ATCC MYA-2876</strain>
    </source>
</reference>
<reference evidence="3 4" key="2">
    <citation type="journal article" date="2007" name="Genome Biol.">
        <title>Assembly of the Candida albicans genome into sixteen supercontigs aligned on the eight chromosomes.</title>
        <authorList>
            <person name="van het Hoog M."/>
            <person name="Rast T.J."/>
            <person name="Martchenko M."/>
            <person name="Grindle S."/>
            <person name="Dignard D."/>
            <person name="Hogues H."/>
            <person name="Cuomo C."/>
            <person name="Berriman M."/>
            <person name="Scherer S."/>
            <person name="Magee B.B."/>
            <person name="Whiteway M."/>
            <person name="Chibana H."/>
            <person name="Nantel A."/>
            <person name="Magee P.T."/>
        </authorList>
    </citation>
    <scope>GENOME REANNOTATION</scope>
    <source>
        <strain evidence="4">SC5314 / ATCC MYA-2876</strain>
    </source>
</reference>
<dbReference type="EMBL" id="CP017623">
    <property type="protein sequence ID" value="AOW27055.1"/>
    <property type="molecule type" value="Genomic_DNA"/>
</dbReference>
<evidence type="ECO:0008006" key="5">
    <source>
        <dbReference type="Google" id="ProtNLM"/>
    </source>
</evidence>
<feature type="compositionally biased region" description="Low complexity" evidence="1">
    <location>
        <begin position="52"/>
        <end position="75"/>
    </location>
</feature>
<keyword evidence="4" id="KW-1185">Reference proteome</keyword>
<evidence type="ECO:0000313" key="4">
    <source>
        <dbReference type="Proteomes" id="UP000000559"/>
    </source>
</evidence>
<feature type="compositionally biased region" description="Polar residues" evidence="1">
    <location>
        <begin position="42"/>
        <end position="51"/>
    </location>
</feature>
<dbReference type="GeneID" id="3643290"/>
<feature type="region of interest" description="Disordered" evidence="1">
    <location>
        <begin position="42"/>
        <end position="107"/>
    </location>
</feature>
<gene>
    <name evidence="3" type="ordered locus">CAALFM_C114580CA</name>
    <name evidence="2" type="ordered locus">orf19.7277</name>
</gene>
<accession>A0A1D8PG02</accession>
<organism evidence="3 4">
    <name type="scientific">Candida albicans (strain SC5314 / ATCC MYA-2876)</name>
    <name type="common">Yeast</name>
    <dbReference type="NCBI Taxonomy" id="237561"/>
    <lineage>
        <taxon>Eukaryota</taxon>
        <taxon>Fungi</taxon>
        <taxon>Dikarya</taxon>
        <taxon>Ascomycota</taxon>
        <taxon>Saccharomycotina</taxon>
        <taxon>Pichiomycetes</taxon>
        <taxon>Debaryomycetaceae</taxon>
        <taxon>Candida/Lodderomyces clade</taxon>
        <taxon>Candida</taxon>
    </lineage>
</organism>
<name>A0A1D8PG02_CANAL</name>
<protein>
    <recommendedName>
        <fullName evidence="5">CCHC-type domain-containing protein</fullName>
    </recommendedName>
</protein>
<dbReference type="KEGG" id="cal:CAALFM_C114580CA"/>